<feature type="coiled-coil region" evidence="1">
    <location>
        <begin position="60"/>
        <end position="91"/>
    </location>
</feature>
<dbReference type="InterPro" id="IPR002645">
    <property type="entry name" value="STAS_dom"/>
</dbReference>
<keyword evidence="4" id="KW-1185">Reference proteome</keyword>
<dbReference type="SUPFAM" id="SSF52091">
    <property type="entry name" value="SpoIIaa-like"/>
    <property type="match status" value="1"/>
</dbReference>
<reference evidence="3 4" key="1">
    <citation type="submission" date="2017-10" db="EMBL/GenBank/DDBJ databases">
        <title>Bacillus sp. nov., a halophilic bacterium isolated from a Yangshapao Lake.</title>
        <authorList>
            <person name="Wang H."/>
        </authorList>
    </citation>
    <scope>NUCLEOTIDE SEQUENCE [LARGE SCALE GENOMIC DNA]</scope>
    <source>
        <strain evidence="3 4">YSP-3</strain>
    </source>
</reference>
<accession>A0A2W0HDV8</accession>
<comment type="caution">
    <text evidence="3">The sequence shown here is derived from an EMBL/GenBank/DDBJ whole genome shotgun (WGS) entry which is preliminary data.</text>
</comment>
<dbReference type="InterPro" id="IPR051932">
    <property type="entry name" value="Bact_StressResp_Reg"/>
</dbReference>
<dbReference type="PANTHER" id="PTHR33745">
    <property type="entry name" value="RSBT ANTAGONIST PROTEIN RSBS-RELATED"/>
    <property type="match status" value="1"/>
</dbReference>
<name>A0A2W0HDV8_9BACI</name>
<gene>
    <name evidence="3" type="ORF">CR205_06125</name>
</gene>
<evidence type="ECO:0000313" key="4">
    <source>
        <dbReference type="Proteomes" id="UP000248066"/>
    </source>
</evidence>
<dbReference type="InterPro" id="IPR036513">
    <property type="entry name" value="STAS_dom_sf"/>
</dbReference>
<proteinExistence type="predicted"/>
<dbReference type="Gene3D" id="3.30.750.24">
    <property type="entry name" value="STAS domain"/>
    <property type="match status" value="1"/>
</dbReference>
<keyword evidence="1" id="KW-0175">Coiled coil</keyword>
<organism evidence="3 4">
    <name type="scientific">Alteribacter lacisalsi</name>
    <dbReference type="NCBI Taxonomy" id="2045244"/>
    <lineage>
        <taxon>Bacteria</taxon>
        <taxon>Bacillati</taxon>
        <taxon>Bacillota</taxon>
        <taxon>Bacilli</taxon>
        <taxon>Bacillales</taxon>
        <taxon>Bacillaceae</taxon>
        <taxon>Alteribacter</taxon>
    </lineage>
</organism>
<dbReference type="Pfam" id="PF01740">
    <property type="entry name" value="STAS"/>
    <property type="match status" value="1"/>
</dbReference>
<dbReference type="AlphaFoldDB" id="A0A2W0HDV8"/>
<evidence type="ECO:0000313" key="3">
    <source>
        <dbReference type="EMBL" id="PYZ98170.1"/>
    </source>
</evidence>
<sequence length="213" mass="24621">MIDRESREKARKTLEKRKNSFFLELNLQTKKQPITLFDVYGHWNGNGEAHIIIVSKDGRMQKVESQLLTLQKRLRNTNFELYEKNEELEESILRNNSLSGPFITLSDEVALVPIYGDLHEDKLFAVRENIYNAVYRGDYQKVLVDFTGVGTIEQDGINGIKEIILTLDYMGVDVILIGIQPQHARQMKVFMDDLQVTCIQSAKEAIRRFLIQS</sequence>
<dbReference type="PANTHER" id="PTHR33745:SF8">
    <property type="entry name" value="BLUE-LIGHT PHOTORECEPTOR"/>
    <property type="match status" value="1"/>
</dbReference>
<protein>
    <recommendedName>
        <fullName evidence="2">STAS domain-containing protein</fullName>
    </recommendedName>
</protein>
<feature type="domain" description="STAS" evidence="2">
    <location>
        <begin position="99"/>
        <end position="187"/>
    </location>
</feature>
<evidence type="ECO:0000259" key="2">
    <source>
        <dbReference type="PROSITE" id="PS50801"/>
    </source>
</evidence>
<dbReference type="Proteomes" id="UP000248066">
    <property type="component" value="Unassembled WGS sequence"/>
</dbReference>
<dbReference type="PROSITE" id="PS50801">
    <property type="entry name" value="STAS"/>
    <property type="match status" value="1"/>
</dbReference>
<dbReference type="CDD" id="cd07041">
    <property type="entry name" value="STAS_RsbR_RsbS_like"/>
    <property type="match status" value="1"/>
</dbReference>
<dbReference type="EMBL" id="PDOF01000001">
    <property type="protein sequence ID" value="PYZ98170.1"/>
    <property type="molecule type" value="Genomic_DNA"/>
</dbReference>
<evidence type="ECO:0000256" key="1">
    <source>
        <dbReference type="SAM" id="Coils"/>
    </source>
</evidence>